<dbReference type="Proteomes" id="UP000236740">
    <property type="component" value="Unassembled WGS sequence"/>
</dbReference>
<evidence type="ECO:0000313" key="3">
    <source>
        <dbReference type="Proteomes" id="UP000236740"/>
    </source>
</evidence>
<sequence length="320" mass="34780">MTETEAIRVAVPRKGRPLEAVLERVADVAGSHPAGSRAHAGDADDADDIAGVADEVISTLRHEKAITKGQVEPAADVYQRLATYSDLEDDYAPEYTLLRDDRRGMPRRIVFDSLTVDVDGVPVQFVGREEPFRALRTHEFALGFDSADLVLEEVVELEPEGVGSLADVNARIDPMNTDVRVVSGLGDTVYHTLMARPEILPPGADLDREFVADYEGDLCISPRYERLVEAVLGTRPLEGVSFAYPDDDREEEAAIADVGLGVYLTMTGSTAREHGLILGDHLFPSETVLMENIAESAELSGAERVREALAAEGHETEIAV</sequence>
<protein>
    <recommendedName>
        <fullName evidence="5">ATP phosphoribosyltransferase</fullName>
    </recommendedName>
</protein>
<dbReference type="RefSeq" id="WP_103992795.1">
    <property type="nucleotide sequence ID" value="NZ_CP031311.1"/>
</dbReference>
<organism evidence="2 3">
    <name type="scientific">Halobellus limi</name>
    <dbReference type="NCBI Taxonomy" id="699433"/>
    <lineage>
        <taxon>Archaea</taxon>
        <taxon>Methanobacteriati</taxon>
        <taxon>Methanobacteriota</taxon>
        <taxon>Stenosarchaea group</taxon>
        <taxon>Halobacteria</taxon>
        <taxon>Halobacteriales</taxon>
        <taxon>Haloferacaceae</taxon>
        <taxon>Halobellus</taxon>
    </lineage>
</organism>
<accession>A0A1H6C2C6</accession>
<reference evidence="1 4" key="2">
    <citation type="journal article" date="2019" name="Nat. Commun.">
        <title>A new type of DNA phosphorothioation-based antiviral system in archaea.</title>
        <authorList>
            <person name="Xiong L."/>
            <person name="Liu S."/>
            <person name="Chen S."/>
            <person name="Xiao Y."/>
            <person name="Zhu B."/>
            <person name="Gao Y."/>
            <person name="Zhang Y."/>
            <person name="Chen B."/>
            <person name="Luo J."/>
            <person name="Deng Z."/>
            <person name="Chen X."/>
            <person name="Wang L."/>
            <person name="Chen S."/>
        </authorList>
    </citation>
    <scope>NUCLEOTIDE SEQUENCE [LARGE SCALE GENOMIC DNA]</scope>
    <source>
        <strain evidence="1 4">CGMCC 1.10331</strain>
    </source>
</reference>
<dbReference type="GeneID" id="39859092"/>
<dbReference type="Pfam" id="PF25936">
    <property type="entry name" value="HisG_halo"/>
    <property type="match status" value="1"/>
</dbReference>
<evidence type="ECO:0000313" key="4">
    <source>
        <dbReference type="Proteomes" id="UP000296733"/>
    </source>
</evidence>
<dbReference type="AlphaFoldDB" id="A0A1H6C2C6"/>
<evidence type="ECO:0000313" key="2">
    <source>
        <dbReference type="EMBL" id="SEG67124.1"/>
    </source>
</evidence>
<dbReference type="OrthoDB" id="193491at2157"/>
<dbReference type="KEGG" id="hlm:DV707_13320"/>
<dbReference type="EMBL" id="CP031311">
    <property type="protein sequence ID" value="QCC48558.1"/>
    <property type="molecule type" value="Genomic_DNA"/>
</dbReference>
<dbReference type="InterPro" id="IPR058892">
    <property type="entry name" value="HisG-like"/>
</dbReference>
<proteinExistence type="predicted"/>
<evidence type="ECO:0000313" key="1">
    <source>
        <dbReference type="EMBL" id="QCC48558.1"/>
    </source>
</evidence>
<reference evidence="2 3" key="1">
    <citation type="submission" date="2016-10" db="EMBL/GenBank/DDBJ databases">
        <authorList>
            <person name="de Groot N.N."/>
        </authorList>
    </citation>
    <scope>NUCLEOTIDE SEQUENCE [LARGE SCALE GENOMIC DNA]</scope>
    <source>
        <strain evidence="2 3">CGMCC 1.10331</strain>
    </source>
</reference>
<dbReference type="EMBL" id="FNVN01000006">
    <property type="protein sequence ID" value="SEG67124.1"/>
    <property type="molecule type" value="Genomic_DNA"/>
</dbReference>
<dbReference type="Proteomes" id="UP000296733">
    <property type="component" value="Chromosome"/>
</dbReference>
<name>A0A1H6C2C6_9EURY</name>
<evidence type="ECO:0008006" key="5">
    <source>
        <dbReference type="Google" id="ProtNLM"/>
    </source>
</evidence>
<gene>
    <name evidence="1" type="ORF">DV707_13320</name>
    <name evidence="2" type="ORF">SAMN04488133_3154</name>
</gene>
<keyword evidence="3" id="KW-1185">Reference proteome</keyword>